<dbReference type="Proteomes" id="UP000202761">
    <property type="component" value="Segment"/>
</dbReference>
<sequence>MNAFEILQKAKEKGEVFLVSLTPEELKSTGFEEEKEFFNFQFVDIFLIYDNGYKLKYIFDGDNSNFLYESEKDVGGYIYFLEVINAYLNASK</sequence>
<name>A0A1X9SJE6_9VIRU</name>
<dbReference type="EMBL" id="KY744228">
    <property type="protein sequence ID" value="ARQ96352.1"/>
    <property type="molecule type" value="Genomic_DNA"/>
</dbReference>
<evidence type="ECO:0000313" key="2">
    <source>
        <dbReference type="Proteomes" id="UP000202761"/>
    </source>
</evidence>
<organism evidence="1 2">
    <name type="scientific">Sulfolobus islandicus rod-shaped virus 9</name>
    <dbReference type="NCBI Taxonomy" id="1983552"/>
    <lineage>
        <taxon>Viruses</taxon>
        <taxon>Adnaviria</taxon>
        <taxon>Zilligvirae</taxon>
        <taxon>Taleaviricota</taxon>
        <taxon>Tokiviricetes</taxon>
        <taxon>Ligamenvirales</taxon>
        <taxon>Rudiviridae</taxon>
        <taxon>Usarudivirus</taxon>
        <taxon>Usarudivirus aestus</taxon>
        <taxon>Usarudivirus SIRV9</taxon>
    </lineage>
</organism>
<dbReference type="GeneID" id="32878383"/>
<keyword evidence="2" id="KW-1185">Reference proteome</keyword>
<dbReference type="OrthoDB" id="23342at10239"/>
<reference evidence="1 2" key="1">
    <citation type="journal article" date="2017" name="Viruses">
        <title>Differentiation and structure in Sulfolobus islandicus rod-shaped virus populations.</title>
        <authorList>
            <person name="Bautista M.A."/>
            <person name="Black J.A."/>
            <person name="Youngblut N.D."/>
            <person name="Whitaker R.J."/>
        </authorList>
    </citation>
    <scope>NUCLEOTIDE SEQUENCE [LARGE SCALE GENOMIC DNA]</scope>
</reference>
<proteinExistence type="predicted"/>
<dbReference type="KEGG" id="vg:32878383"/>
<protein>
    <submittedName>
        <fullName evidence="1">Uncharacterized protein</fullName>
    </submittedName>
</protein>
<accession>A0A1X9SJE6</accession>
<dbReference type="RefSeq" id="YP_009362556.1">
    <property type="nucleotide sequence ID" value="NC_034620.1"/>
</dbReference>
<evidence type="ECO:0000313" key="1">
    <source>
        <dbReference type="EMBL" id="ARQ96352.1"/>
    </source>
</evidence>